<dbReference type="RefSeq" id="WP_127049819.1">
    <property type="nucleotide sequence ID" value="NZ_RZGZ01000002.1"/>
</dbReference>
<dbReference type="Pfam" id="PF08592">
    <property type="entry name" value="Anthrone_oxy"/>
    <property type="match status" value="1"/>
</dbReference>
<dbReference type="OrthoDB" id="4827927at2"/>
<evidence type="ECO:0000313" key="3">
    <source>
        <dbReference type="Proteomes" id="UP000274909"/>
    </source>
</evidence>
<name>A0A3S0XC03_9MICO</name>
<feature type="transmembrane region" description="Helical" evidence="1">
    <location>
        <begin position="91"/>
        <end position="112"/>
    </location>
</feature>
<gene>
    <name evidence="2" type="ORF">ELQ94_10460</name>
</gene>
<reference evidence="2 3" key="1">
    <citation type="submission" date="2018-12" db="EMBL/GenBank/DDBJ databases">
        <authorList>
            <person name="Li F."/>
        </authorList>
    </citation>
    <scope>NUCLEOTIDE SEQUENCE [LARGE SCALE GENOMIC DNA]</scope>
    <source>
        <strain evidence="2 3">EGI 6500705</strain>
    </source>
</reference>
<comment type="caution">
    <text evidence="2">The sequence shown here is derived from an EMBL/GenBank/DDBJ whole genome shotgun (WGS) entry which is preliminary data.</text>
</comment>
<keyword evidence="1" id="KW-0472">Membrane</keyword>
<evidence type="ECO:0000313" key="2">
    <source>
        <dbReference type="EMBL" id="RUR01862.1"/>
    </source>
</evidence>
<dbReference type="EMBL" id="RZGZ01000002">
    <property type="protein sequence ID" value="RUR01862.1"/>
    <property type="molecule type" value="Genomic_DNA"/>
</dbReference>
<dbReference type="AlphaFoldDB" id="A0A3S0XC03"/>
<keyword evidence="1" id="KW-0812">Transmembrane</keyword>
<evidence type="ECO:0000256" key="1">
    <source>
        <dbReference type="SAM" id="Phobius"/>
    </source>
</evidence>
<dbReference type="InterPro" id="IPR013901">
    <property type="entry name" value="Anthrone_oxy"/>
</dbReference>
<keyword evidence="3" id="KW-1185">Reference proteome</keyword>
<protein>
    <submittedName>
        <fullName evidence="2">DUF1772 domain-containing protein</fullName>
    </submittedName>
</protein>
<feature type="transmembrane region" description="Helical" evidence="1">
    <location>
        <begin position="56"/>
        <end position="79"/>
    </location>
</feature>
<organism evidence="2 3">
    <name type="scientific">Labedella endophytica</name>
    <dbReference type="NCBI Taxonomy" id="1523160"/>
    <lineage>
        <taxon>Bacteria</taxon>
        <taxon>Bacillati</taxon>
        <taxon>Actinomycetota</taxon>
        <taxon>Actinomycetes</taxon>
        <taxon>Micrococcales</taxon>
        <taxon>Microbacteriaceae</taxon>
        <taxon>Labedella</taxon>
    </lineage>
</organism>
<proteinExistence type="predicted"/>
<dbReference type="Proteomes" id="UP000274909">
    <property type="component" value="Unassembled WGS sequence"/>
</dbReference>
<feature type="transmembrane region" description="Helical" evidence="1">
    <location>
        <begin position="133"/>
        <end position="154"/>
    </location>
</feature>
<feature type="transmembrane region" description="Helical" evidence="1">
    <location>
        <begin position="6"/>
        <end position="35"/>
    </location>
</feature>
<sequence>MTGSPLTLIATVSAATVGGAYLVFSTMVMPALDRLGPDRAASAMRAVNTAAERPPFLALFFGSALAAGAVVSVDVAALASTEASDDGLRGARIAGAGLVLLGFITTLVRNVPLNRALDLTRRDGAWHRYRGPWVRANSIRAVASIAGAALLMLGSTP</sequence>
<accession>A0A3S0XC03</accession>
<keyword evidence="1" id="KW-1133">Transmembrane helix</keyword>